<feature type="compositionally biased region" description="Pro residues" evidence="1">
    <location>
        <begin position="42"/>
        <end position="51"/>
    </location>
</feature>
<reference evidence="2" key="1">
    <citation type="submission" date="2021-12" db="EMBL/GenBank/DDBJ databases">
        <authorList>
            <person name="King R."/>
        </authorList>
    </citation>
    <scope>NUCLEOTIDE SEQUENCE</scope>
</reference>
<reference evidence="2" key="2">
    <citation type="submission" date="2022-10" db="EMBL/GenBank/DDBJ databases">
        <authorList>
            <consortium name="ENA_rothamsted_submissions"/>
            <consortium name="culmorum"/>
            <person name="King R."/>
        </authorList>
    </citation>
    <scope>NUCLEOTIDE SEQUENCE</scope>
</reference>
<protein>
    <submittedName>
        <fullName evidence="2">Uncharacterized protein</fullName>
    </submittedName>
</protein>
<gene>
    <name evidence="2" type="ORF">DIATSA_LOCUS1729</name>
</gene>
<sequence>MMSHHFTSMFEQLGNFTKNNLQNSKLVKEKNTNHVASQPSPHKQPPPPPLKKPCKLRNVASKAESYDTLYGNSTLFSHVTPRRMASFALDMLRYCEPVASKARRKISMEYV</sequence>
<dbReference type="Proteomes" id="UP001153714">
    <property type="component" value="Chromosome 11"/>
</dbReference>
<evidence type="ECO:0000313" key="2">
    <source>
        <dbReference type="EMBL" id="CAG9783565.1"/>
    </source>
</evidence>
<dbReference type="EMBL" id="OU893342">
    <property type="protein sequence ID" value="CAG9783565.1"/>
    <property type="molecule type" value="Genomic_DNA"/>
</dbReference>
<keyword evidence="3" id="KW-1185">Reference proteome</keyword>
<accession>A0A9N9W5B7</accession>
<feature type="region of interest" description="Disordered" evidence="1">
    <location>
        <begin position="21"/>
        <end position="54"/>
    </location>
</feature>
<organism evidence="2 3">
    <name type="scientific">Diatraea saccharalis</name>
    <name type="common">sugarcane borer</name>
    <dbReference type="NCBI Taxonomy" id="40085"/>
    <lineage>
        <taxon>Eukaryota</taxon>
        <taxon>Metazoa</taxon>
        <taxon>Ecdysozoa</taxon>
        <taxon>Arthropoda</taxon>
        <taxon>Hexapoda</taxon>
        <taxon>Insecta</taxon>
        <taxon>Pterygota</taxon>
        <taxon>Neoptera</taxon>
        <taxon>Endopterygota</taxon>
        <taxon>Lepidoptera</taxon>
        <taxon>Glossata</taxon>
        <taxon>Ditrysia</taxon>
        <taxon>Pyraloidea</taxon>
        <taxon>Crambidae</taxon>
        <taxon>Crambinae</taxon>
        <taxon>Diatraea</taxon>
    </lineage>
</organism>
<proteinExistence type="predicted"/>
<evidence type="ECO:0000256" key="1">
    <source>
        <dbReference type="SAM" id="MobiDB-lite"/>
    </source>
</evidence>
<name>A0A9N9W5B7_9NEOP</name>
<evidence type="ECO:0000313" key="3">
    <source>
        <dbReference type="Proteomes" id="UP001153714"/>
    </source>
</evidence>
<dbReference type="OrthoDB" id="7479787at2759"/>
<dbReference type="AlphaFoldDB" id="A0A9N9W5B7"/>